<keyword evidence="2" id="KW-1185">Reference proteome</keyword>
<evidence type="ECO:0000313" key="2">
    <source>
        <dbReference type="Proteomes" id="UP000253235"/>
    </source>
</evidence>
<comment type="caution">
    <text evidence="1">The sequence shown here is derived from an EMBL/GenBank/DDBJ whole genome shotgun (WGS) entry which is preliminary data.</text>
</comment>
<reference evidence="1 2" key="1">
    <citation type="submission" date="2019-01" db="EMBL/GenBank/DDBJ databases">
        <title>Flavobacterium sp. nov. isolated from arctic soil.</title>
        <authorList>
            <person name="Kim D.-U."/>
        </authorList>
    </citation>
    <scope>NUCLEOTIDE SEQUENCE [LARGE SCALE GENOMIC DNA]</scope>
    <source>
        <strain evidence="1 2">Kopri-42</strain>
    </source>
</reference>
<dbReference type="AlphaFoldDB" id="A0A482TIL3"/>
<proteinExistence type="predicted"/>
<dbReference type="EMBL" id="QNVY02000005">
    <property type="protein sequence ID" value="RYJ50957.1"/>
    <property type="molecule type" value="Genomic_DNA"/>
</dbReference>
<accession>A0A482TIL3</accession>
<dbReference type="OrthoDB" id="794403at2"/>
<evidence type="ECO:0000313" key="1">
    <source>
        <dbReference type="EMBL" id="RYJ50957.1"/>
    </source>
</evidence>
<protein>
    <submittedName>
        <fullName evidence="1">Uncharacterized protein</fullName>
    </submittedName>
</protein>
<name>A0A482TIL3_9FLAO</name>
<gene>
    <name evidence="1" type="ORF">DR871_013585</name>
</gene>
<dbReference type="PROSITE" id="PS51257">
    <property type="entry name" value="PROKAR_LIPOPROTEIN"/>
    <property type="match status" value="1"/>
</dbReference>
<dbReference type="RefSeq" id="WP_113666746.1">
    <property type="nucleotide sequence ID" value="NZ_QNVY02000005.1"/>
</dbReference>
<dbReference type="Proteomes" id="UP000253235">
    <property type="component" value="Unassembled WGS sequence"/>
</dbReference>
<organism evidence="1 2">
    <name type="scientific">Flavobacterium petrolei</name>
    <dbReference type="NCBI Taxonomy" id="2259594"/>
    <lineage>
        <taxon>Bacteria</taxon>
        <taxon>Pseudomonadati</taxon>
        <taxon>Bacteroidota</taxon>
        <taxon>Flavobacteriia</taxon>
        <taxon>Flavobacteriales</taxon>
        <taxon>Flavobacteriaceae</taxon>
        <taxon>Flavobacterium</taxon>
    </lineage>
</organism>
<sequence>MKKEIILGVVFMTFFISCKKEMETEEPPVASEKIVIKESEFQECYQAILKKDTISLTLKIKNGELSSGNLSYNFYEKDKNEGTLVGELKGDTLYADYTFMSEGTSSVREVVFLKKDDSYIEGFGDVVDDNKGKVTFKDKKKIQFDGSIVLSKVDCKM</sequence>